<evidence type="ECO:0000313" key="2">
    <source>
        <dbReference type="Proteomes" id="UP000539313"/>
    </source>
</evidence>
<dbReference type="EMBL" id="JACJII010000001">
    <property type="protein sequence ID" value="MBA9002763.1"/>
    <property type="molecule type" value="Genomic_DNA"/>
</dbReference>
<accession>A0A7W3MVR2</accession>
<dbReference type="Gene3D" id="2.30.110.10">
    <property type="entry name" value="Electron Transport, Fmn-binding Protein, Chain A"/>
    <property type="match status" value="1"/>
</dbReference>
<evidence type="ECO:0000313" key="1">
    <source>
        <dbReference type="EMBL" id="MBA9002763.1"/>
    </source>
</evidence>
<proteinExistence type="predicted"/>
<dbReference type="Proteomes" id="UP000539313">
    <property type="component" value="Unassembled WGS sequence"/>
</dbReference>
<dbReference type="SUPFAM" id="SSF50475">
    <property type="entry name" value="FMN-binding split barrel"/>
    <property type="match status" value="1"/>
</dbReference>
<reference evidence="1 2" key="1">
    <citation type="submission" date="2020-08" db="EMBL/GenBank/DDBJ databases">
        <title>Sequencing the genomes of 1000 actinobacteria strains.</title>
        <authorList>
            <person name="Klenk H.-P."/>
        </authorList>
    </citation>
    <scope>NUCLEOTIDE SEQUENCE [LARGE SCALE GENOMIC DNA]</scope>
    <source>
        <strain evidence="1 2">DSM 45823</strain>
    </source>
</reference>
<organism evidence="1 2">
    <name type="scientific">Thermomonospora cellulosilytica</name>
    <dbReference type="NCBI Taxonomy" id="1411118"/>
    <lineage>
        <taxon>Bacteria</taxon>
        <taxon>Bacillati</taxon>
        <taxon>Actinomycetota</taxon>
        <taxon>Actinomycetes</taxon>
        <taxon>Streptosporangiales</taxon>
        <taxon>Thermomonosporaceae</taxon>
        <taxon>Thermomonospora</taxon>
    </lineage>
</organism>
<dbReference type="InterPro" id="IPR024747">
    <property type="entry name" value="Pyridox_Oxase-rel"/>
</dbReference>
<keyword evidence="2" id="KW-1185">Reference proteome</keyword>
<protein>
    <submittedName>
        <fullName evidence="1">Nitroimidazol reductase NimA-like FMN-containing flavoprotein (Pyridoxamine 5'-phosphate oxidase superfamily)</fullName>
    </submittedName>
</protein>
<comment type="caution">
    <text evidence="1">The sequence shown here is derived from an EMBL/GenBank/DDBJ whole genome shotgun (WGS) entry which is preliminary data.</text>
</comment>
<dbReference type="RefSeq" id="WP_182704701.1">
    <property type="nucleotide sequence ID" value="NZ_JACJII010000001.1"/>
</dbReference>
<dbReference type="AlphaFoldDB" id="A0A7W3MVR2"/>
<name>A0A7W3MVR2_9ACTN</name>
<sequence>MSTDGNRLQALERRECLDLMGTVPIGRVVFTDHALPAVRPVAFVLDGEDVVIRTAPGSELATALRGAVVAFETDDFDPAFATGWSVTVVGQARVVRDPGELRRLAELPLQPWPPGPHPHYIRISTQRISGRRLRPAAAGTGTAAGRCPR</sequence>
<dbReference type="InterPro" id="IPR012349">
    <property type="entry name" value="Split_barrel_FMN-bd"/>
</dbReference>
<dbReference type="Pfam" id="PF12900">
    <property type="entry name" value="Pyridox_ox_2"/>
    <property type="match status" value="1"/>
</dbReference>
<gene>
    <name evidence="1" type="ORF">HNR21_001645</name>
</gene>